<reference evidence="5 6" key="1">
    <citation type="journal article" date="2014" name="Int. J. Syst. Evol. Microbiol.">
        <title>Complete genome sequence of Corynebacterium casei LMG S-19264T (=DSM 44701T), isolated from a smear-ripened cheese.</title>
        <authorList>
            <consortium name="US DOE Joint Genome Institute (JGI-PGF)"/>
            <person name="Walter F."/>
            <person name="Albersmeier A."/>
            <person name="Kalinowski J."/>
            <person name="Ruckert C."/>
        </authorList>
    </citation>
    <scope>NUCLEOTIDE SEQUENCE [LARGE SCALE GENOMIC DNA]</scope>
    <source>
        <strain evidence="5 6">CGMCC 1.15896</strain>
    </source>
</reference>
<keyword evidence="2" id="KW-0479">Metal-binding</keyword>
<evidence type="ECO:0000256" key="3">
    <source>
        <dbReference type="ARBA" id="ARBA00022833"/>
    </source>
</evidence>
<dbReference type="GO" id="GO:0046872">
    <property type="term" value="F:metal ion binding"/>
    <property type="evidence" value="ECO:0007669"/>
    <property type="project" value="UniProtKB-KW"/>
</dbReference>
<dbReference type="PANTHER" id="PTHR28620">
    <property type="entry name" value="CENTROMERE PROTEIN V"/>
    <property type="match status" value="1"/>
</dbReference>
<dbReference type="RefSeq" id="WP_127073917.1">
    <property type="nucleotide sequence ID" value="NZ_BMKB01000002.1"/>
</dbReference>
<dbReference type="PANTHER" id="PTHR28620:SF1">
    <property type="entry name" value="CENP-V_GFA DOMAIN-CONTAINING PROTEIN"/>
    <property type="match status" value="1"/>
</dbReference>
<proteinExistence type="inferred from homology"/>
<protein>
    <submittedName>
        <fullName evidence="5">Aldehyde-activating protein</fullName>
    </submittedName>
</protein>
<evidence type="ECO:0000313" key="6">
    <source>
        <dbReference type="Proteomes" id="UP000596977"/>
    </source>
</evidence>
<dbReference type="Gene3D" id="2.170.150.70">
    <property type="match status" value="1"/>
</dbReference>
<feature type="domain" description="CENP-V/GFA" evidence="4">
    <location>
        <begin position="3"/>
        <end position="123"/>
    </location>
</feature>
<dbReference type="PROSITE" id="PS51891">
    <property type="entry name" value="CENP_V_GFA"/>
    <property type="match status" value="1"/>
</dbReference>
<gene>
    <name evidence="5" type="ORF">GCM10011499_15950</name>
</gene>
<dbReference type="AlphaFoldDB" id="A0A916VWK2"/>
<sequence length="131" mass="15036">MPIKGSCHCGATQFEIDFTPESATRCNCTFCTKRGALWIYGEPDKFRLLTPMDANTRYSPTWEENKHYFCATCGCTTFSDNPDYSLFMTDPENAEANFDPSKRRISVNLWLLDDFDIQSVPIEHIDGRNGW</sequence>
<keyword evidence="6" id="KW-1185">Reference proteome</keyword>
<dbReference type="Pfam" id="PF04828">
    <property type="entry name" value="GFA"/>
    <property type="match status" value="1"/>
</dbReference>
<evidence type="ECO:0000259" key="4">
    <source>
        <dbReference type="PROSITE" id="PS51891"/>
    </source>
</evidence>
<dbReference type="Proteomes" id="UP000596977">
    <property type="component" value="Unassembled WGS sequence"/>
</dbReference>
<dbReference type="InterPro" id="IPR011057">
    <property type="entry name" value="Mss4-like_sf"/>
</dbReference>
<keyword evidence="3" id="KW-0862">Zinc</keyword>
<dbReference type="OrthoDB" id="9805575at2"/>
<dbReference type="GO" id="GO:0016846">
    <property type="term" value="F:carbon-sulfur lyase activity"/>
    <property type="evidence" value="ECO:0007669"/>
    <property type="project" value="InterPro"/>
</dbReference>
<dbReference type="InterPro" id="IPR052355">
    <property type="entry name" value="CENP-V-like"/>
</dbReference>
<name>A0A916VWK2_9HYPH</name>
<dbReference type="InterPro" id="IPR006913">
    <property type="entry name" value="CENP-V/GFA"/>
</dbReference>
<evidence type="ECO:0000256" key="2">
    <source>
        <dbReference type="ARBA" id="ARBA00022723"/>
    </source>
</evidence>
<comment type="similarity">
    <text evidence="1">Belongs to the Gfa family.</text>
</comment>
<comment type="caution">
    <text evidence="5">The sequence shown here is derived from an EMBL/GenBank/DDBJ whole genome shotgun (WGS) entry which is preliminary data.</text>
</comment>
<accession>A0A916VWK2</accession>
<organism evidence="5 6">
    <name type="scientific">Pelagibacterium lentulum</name>
    <dbReference type="NCBI Taxonomy" id="2029865"/>
    <lineage>
        <taxon>Bacteria</taxon>
        <taxon>Pseudomonadati</taxon>
        <taxon>Pseudomonadota</taxon>
        <taxon>Alphaproteobacteria</taxon>
        <taxon>Hyphomicrobiales</taxon>
        <taxon>Devosiaceae</taxon>
        <taxon>Pelagibacterium</taxon>
    </lineage>
</organism>
<evidence type="ECO:0000313" key="5">
    <source>
        <dbReference type="EMBL" id="GGA46979.1"/>
    </source>
</evidence>
<dbReference type="EMBL" id="BMKB01000002">
    <property type="protein sequence ID" value="GGA46979.1"/>
    <property type="molecule type" value="Genomic_DNA"/>
</dbReference>
<evidence type="ECO:0000256" key="1">
    <source>
        <dbReference type="ARBA" id="ARBA00005495"/>
    </source>
</evidence>
<dbReference type="SUPFAM" id="SSF51316">
    <property type="entry name" value="Mss4-like"/>
    <property type="match status" value="1"/>
</dbReference>